<dbReference type="InterPro" id="IPR000422">
    <property type="entry name" value="DHBP_synthase_RibB"/>
</dbReference>
<comment type="catalytic activity">
    <reaction evidence="4">
        <text>D-ribulose 5-phosphate = (2S)-2-hydroxy-3-oxobutyl phosphate + formate + H(+)</text>
        <dbReference type="Rhea" id="RHEA:18457"/>
        <dbReference type="ChEBI" id="CHEBI:15378"/>
        <dbReference type="ChEBI" id="CHEBI:15740"/>
        <dbReference type="ChEBI" id="CHEBI:58121"/>
        <dbReference type="ChEBI" id="CHEBI:58830"/>
        <dbReference type="EC" id="4.1.99.12"/>
    </reaction>
</comment>
<dbReference type="PANTHER" id="PTHR21327">
    <property type="entry name" value="GTP CYCLOHYDROLASE II-RELATED"/>
    <property type="match status" value="1"/>
</dbReference>
<comment type="function">
    <text evidence="4">Catalyzes the conversion of D-ribulose 5-phosphate to formate and 3,4-dihydroxy-2-butanone 4-phosphate.</text>
</comment>
<evidence type="ECO:0000256" key="2">
    <source>
        <dbReference type="ARBA" id="ARBA00022619"/>
    </source>
</evidence>
<evidence type="ECO:0000256" key="3">
    <source>
        <dbReference type="ARBA" id="ARBA00022723"/>
    </source>
</evidence>
<comment type="similarity">
    <text evidence="4">Belongs to the DHBP synthase family.</text>
</comment>
<evidence type="ECO:0000256" key="1">
    <source>
        <dbReference type="ARBA" id="ARBA00004904"/>
    </source>
</evidence>
<evidence type="ECO:0000256" key="4">
    <source>
        <dbReference type="RuleBase" id="RU003843"/>
    </source>
</evidence>
<proteinExistence type="inferred from homology"/>
<dbReference type="SUPFAM" id="SSF55821">
    <property type="entry name" value="YrdC/RibB"/>
    <property type="match status" value="1"/>
</dbReference>
<keyword evidence="6" id="KW-1185">Reference proteome</keyword>
<evidence type="ECO:0000313" key="6">
    <source>
        <dbReference type="Proteomes" id="UP001447188"/>
    </source>
</evidence>
<keyword evidence="4 5" id="KW-0456">Lyase</keyword>
<comment type="cofactor">
    <cofactor evidence="4">
        <name>Mg(2+)</name>
        <dbReference type="ChEBI" id="CHEBI:18420"/>
    </cofactor>
    <cofactor evidence="4">
        <name>Mn(2+)</name>
        <dbReference type="ChEBI" id="CHEBI:29035"/>
    </cofactor>
    <text evidence="4">Binds 2 divalent metal cations per subunit. Magnesium or manganese.</text>
</comment>
<sequence length="214" mass="23393">MVSLEETTPQFSSIPETVEAFRRGEFIVVLDSTSRENEGDLIIAAEDVTTEKMAFMVRWTSGLICAPLSPALIDKFALPQMVTNNQEPHSTAFTISLDSRDPSISTGISSYDRALTVRALADPNATAASFRSPGHMFPLRAVAGGVLARRGHTEAAVDFCRLAGKSEAAAICEMIKEEDGLMRRRDDCLEFGKTWGLKVCTIEALVEYLEKTKA</sequence>
<name>A0ABR3GF96_9PEZI</name>
<comment type="pathway">
    <text evidence="1 4">Cofactor biosynthesis; riboflavin biosynthesis; 2-hydroxy-3-oxobutyl phosphate from D-ribulose 5-phosphate: step 1/1.</text>
</comment>
<keyword evidence="4" id="KW-0464">Manganese</keyword>
<gene>
    <name evidence="5" type="primary">RIB3</name>
    <name evidence="5" type="ORF">Q9L58_006452</name>
</gene>
<comment type="caution">
    <text evidence="5">The sequence shown here is derived from an EMBL/GenBank/DDBJ whole genome shotgun (WGS) entry which is preliminary data.</text>
</comment>
<dbReference type="HAMAP" id="MF_00180">
    <property type="entry name" value="RibB"/>
    <property type="match status" value="1"/>
</dbReference>
<comment type="subunit">
    <text evidence="4">Homodimer.</text>
</comment>
<keyword evidence="2 4" id="KW-0686">Riboflavin biosynthesis</keyword>
<reference evidence="5 6" key="1">
    <citation type="submission" date="2024-02" db="EMBL/GenBank/DDBJ databases">
        <title>Discinaceae phylogenomics.</title>
        <authorList>
            <person name="Dirks A.C."/>
            <person name="James T.Y."/>
        </authorList>
    </citation>
    <scope>NUCLEOTIDE SEQUENCE [LARGE SCALE GENOMIC DNA]</scope>
    <source>
        <strain evidence="5 6">ACD0624</strain>
    </source>
</reference>
<keyword evidence="4" id="KW-0460">Magnesium</keyword>
<organism evidence="5 6">
    <name type="scientific">Discina gigas</name>
    <dbReference type="NCBI Taxonomy" id="1032678"/>
    <lineage>
        <taxon>Eukaryota</taxon>
        <taxon>Fungi</taxon>
        <taxon>Dikarya</taxon>
        <taxon>Ascomycota</taxon>
        <taxon>Pezizomycotina</taxon>
        <taxon>Pezizomycetes</taxon>
        <taxon>Pezizales</taxon>
        <taxon>Discinaceae</taxon>
        <taxon>Discina</taxon>
    </lineage>
</organism>
<dbReference type="InterPro" id="IPR017945">
    <property type="entry name" value="DHBP_synth_RibB-like_a/b_dom"/>
</dbReference>
<dbReference type="GO" id="GO:0008686">
    <property type="term" value="F:3,4-dihydroxy-2-butanone-4-phosphate synthase activity"/>
    <property type="evidence" value="ECO:0007669"/>
    <property type="project" value="UniProtKB-EC"/>
</dbReference>
<dbReference type="PANTHER" id="PTHR21327:SF18">
    <property type="entry name" value="3,4-DIHYDROXY-2-BUTANONE 4-PHOSPHATE SYNTHASE"/>
    <property type="match status" value="1"/>
</dbReference>
<dbReference type="Pfam" id="PF00926">
    <property type="entry name" value="DHBP_synthase"/>
    <property type="match status" value="1"/>
</dbReference>
<dbReference type="Proteomes" id="UP001447188">
    <property type="component" value="Unassembled WGS sequence"/>
</dbReference>
<dbReference type="EC" id="4.1.99.12" evidence="4"/>
<evidence type="ECO:0000313" key="5">
    <source>
        <dbReference type="EMBL" id="KAL0634656.1"/>
    </source>
</evidence>
<dbReference type="EMBL" id="JBBBZM010000089">
    <property type="protein sequence ID" value="KAL0634656.1"/>
    <property type="molecule type" value="Genomic_DNA"/>
</dbReference>
<protein>
    <recommendedName>
        <fullName evidence="4">3,4-dihydroxy-2-butanone 4-phosphate synthase</fullName>
        <shortName evidence="4">DHBP synthase</shortName>
        <ecNumber evidence="4">4.1.99.12</ecNumber>
    </recommendedName>
</protein>
<dbReference type="Gene3D" id="3.90.870.10">
    <property type="entry name" value="DHBP synthase"/>
    <property type="match status" value="1"/>
</dbReference>
<dbReference type="NCBIfam" id="TIGR00506">
    <property type="entry name" value="ribB"/>
    <property type="match status" value="1"/>
</dbReference>
<keyword evidence="3 4" id="KW-0479">Metal-binding</keyword>
<accession>A0ABR3GF96</accession>